<comment type="caution">
    <text evidence="3">The sequence shown here is derived from an EMBL/GenBank/DDBJ whole genome shotgun (WGS) entry which is preliminary data.</text>
</comment>
<dbReference type="AlphaFoldDB" id="A0A1D3D305"/>
<proteinExistence type="predicted"/>
<gene>
    <name evidence="3" type="ORF">cyc_01962</name>
</gene>
<dbReference type="VEuPathDB" id="ToxoDB:cyc_01962"/>
<evidence type="ECO:0000313" key="3">
    <source>
        <dbReference type="EMBL" id="OEH77829.1"/>
    </source>
</evidence>
<dbReference type="EMBL" id="JROU02000965">
    <property type="protein sequence ID" value="OEH77829.1"/>
    <property type="molecule type" value="Genomic_DNA"/>
</dbReference>
<name>A0A1D3D305_9EIME</name>
<accession>A0A1D3D305</accession>
<evidence type="ECO:0000313" key="4">
    <source>
        <dbReference type="Proteomes" id="UP000095192"/>
    </source>
</evidence>
<dbReference type="VEuPathDB" id="ToxoDB:LOC113147309"/>
<evidence type="ECO:0000256" key="2">
    <source>
        <dbReference type="SAM" id="SignalP"/>
    </source>
</evidence>
<protein>
    <submittedName>
        <fullName evidence="3">Uncharacterized protein</fullName>
    </submittedName>
</protein>
<feature type="signal peptide" evidence="2">
    <location>
        <begin position="1"/>
        <end position="21"/>
    </location>
</feature>
<sequence length="431" mass="46479">MRSLCWLLLVCSFDAARVAVGNSQAVERAVGHAMSSVAKNSFPGVAEAAAKLLMGAFARSMDGIRGSKLVRELKYLVHPPSTDPESFKNAISGIGPGLVSYLGCIDRLGSDQRPSAVQVLSRDRCGSLLSSLSRQTPFRQPQTAFKRMEGLETKLQLISAVPESAPMNSPHGGPPNADPDNLTSAVRSVLAVFEEDLDKHYSSFARSLMSSSDHEEAKVFLRRIGPHLMAALQLAWETVERLPPAERTTHSRRLAAAARDLAQLDACAQEAANELQPLLEDYPVIAYNSTPPLTLAELQLTKFPQQRGDSFVVPLVQAVKACRIRYGCAAIEVHGFSFENMEQRLSGLQDLGRGGTGSAKAATVKGRKCGKFEFAHGGWKDRQRTPSNSQKGKRRVGGQRQQKSAEGGPIGFQESCGKDTLSVAVAKGKPA</sequence>
<keyword evidence="2" id="KW-0732">Signal</keyword>
<reference evidence="3 4" key="1">
    <citation type="journal article" date="2016" name="BMC Genomics">
        <title>Comparative genomics reveals Cyclospora cayetanensis possesses coccidia-like metabolism and invasion components but unique surface antigens.</title>
        <authorList>
            <person name="Liu S."/>
            <person name="Wang L."/>
            <person name="Zheng H."/>
            <person name="Xu Z."/>
            <person name="Roellig D.M."/>
            <person name="Li N."/>
            <person name="Frace M.A."/>
            <person name="Tang K."/>
            <person name="Arrowood M.J."/>
            <person name="Moss D.M."/>
            <person name="Zhang L."/>
            <person name="Feng Y."/>
            <person name="Xiao L."/>
        </authorList>
    </citation>
    <scope>NUCLEOTIDE SEQUENCE [LARGE SCALE GENOMIC DNA]</scope>
    <source>
        <strain evidence="3 4">CHN_HEN01</strain>
    </source>
</reference>
<organism evidence="3 4">
    <name type="scientific">Cyclospora cayetanensis</name>
    <dbReference type="NCBI Taxonomy" id="88456"/>
    <lineage>
        <taxon>Eukaryota</taxon>
        <taxon>Sar</taxon>
        <taxon>Alveolata</taxon>
        <taxon>Apicomplexa</taxon>
        <taxon>Conoidasida</taxon>
        <taxon>Coccidia</taxon>
        <taxon>Eucoccidiorida</taxon>
        <taxon>Eimeriorina</taxon>
        <taxon>Eimeriidae</taxon>
        <taxon>Cyclospora</taxon>
    </lineage>
</organism>
<dbReference type="InParanoid" id="A0A1D3D305"/>
<feature type="chain" id="PRO_5008914119" evidence="2">
    <location>
        <begin position="22"/>
        <end position="431"/>
    </location>
</feature>
<dbReference type="Proteomes" id="UP000095192">
    <property type="component" value="Unassembled WGS sequence"/>
</dbReference>
<feature type="compositionally biased region" description="Basic and acidic residues" evidence="1">
    <location>
        <begin position="375"/>
        <end position="384"/>
    </location>
</feature>
<keyword evidence="4" id="KW-1185">Reference proteome</keyword>
<evidence type="ECO:0000256" key="1">
    <source>
        <dbReference type="SAM" id="MobiDB-lite"/>
    </source>
</evidence>
<feature type="region of interest" description="Disordered" evidence="1">
    <location>
        <begin position="375"/>
        <end position="415"/>
    </location>
</feature>